<comment type="caution">
    <text evidence="2">The sequence shown here is derived from an EMBL/GenBank/DDBJ whole genome shotgun (WGS) entry which is preliminary data.</text>
</comment>
<accession>A0ABS4NJN3</accession>
<name>A0ABS4NJN3_9THEO</name>
<gene>
    <name evidence="2" type="ORF">J2Z80_002820</name>
</gene>
<organism evidence="2 3">
    <name type="scientific">Thermoanaerobacterium butyriciformans</name>
    <dbReference type="NCBI Taxonomy" id="1702242"/>
    <lineage>
        <taxon>Bacteria</taxon>
        <taxon>Bacillati</taxon>
        <taxon>Bacillota</taxon>
        <taxon>Clostridia</taxon>
        <taxon>Thermoanaerobacterales</taxon>
        <taxon>Thermoanaerobacteraceae</taxon>
        <taxon>Thermoanaerobacterium</taxon>
    </lineage>
</organism>
<proteinExistence type="predicted"/>
<keyword evidence="3" id="KW-1185">Reference proteome</keyword>
<dbReference type="Proteomes" id="UP001166402">
    <property type="component" value="Unassembled WGS sequence"/>
</dbReference>
<dbReference type="NCBIfam" id="TIGR02593">
    <property type="entry name" value="CRISPR_cas5"/>
    <property type="match status" value="1"/>
</dbReference>
<dbReference type="InterPro" id="IPR021124">
    <property type="entry name" value="CRISPR-assoc_prot_Cas5"/>
</dbReference>
<protein>
    <submittedName>
        <fullName evidence="2">CRISPR-associated protein Cas5h</fullName>
    </submittedName>
</protein>
<dbReference type="NCBIfam" id="TIGR02592">
    <property type="entry name" value="cas_Cas5h"/>
    <property type="match status" value="1"/>
</dbReference>
<dbReference type="RefSeq" id="WP_099253035.1">
    <property type="nucleotide sequence ID" value="NZ_JAGGLT010000040.1"/>
</dbReference>
<reference evidence="2" key="1">
    <citation type="submission" date="2021-03" db="EMBL/GenBank/DDBJ databases">
        <title>Genomic Encyclopedia of Type Strains, Phase IV (KMG-IV): sequencing the most valuable type-strain genomes for metagenomic binning, comparative biology and taxonomic classification.</title>
        <authorList>
            <person name="Goeker M."/>
        </authorList>
    </citation>
    <scope>NUCLEOTIDE SEQUENCE</scope>
    <source>
        <strain evidence="2">DSM 101588</strain>
    </source>
</reference>
<keyword evidence="1" id="KW-0051">Antiviral defense</keyword>
<dbReference type="InterPro" id="IPR013421">
    <property type="entry name" value="CRISPR-assoc_prot_Cas5_HALMA"/>
</dbReference>
<dbReference type="Gene3D" id="3.30.70.2660">
    <property type="match status" value="1"/>
</dbReference>
<dbReference type="Pfam" id="PF09704">
    <property type="entry name" value="Cas_Cas5d"/>
    <property type="match status" value="1"/>
</dbReference>
<evidence type="ECO:0000256" key="1">
    <source>
        <dbReference type="ARBA" id="ARBA00023118"/>
    </source>
</evidence>
<evidence type="ECO:0000313" key="2">
    <source>
        <dbReference type="EMBL" id="MBP2073268.1"/>
    </source>
</evidence>
<sequence length="258" mass="30153">MYNIDRLILFDIKGPMAHFRKYYTNSSSLSYAFPPRTAIMGIIAGMLGYERDSYYDLLSSKNCHIGISIINSIRSIYKTVNYISVISKNDVNGINGHTQIPLEIIVPNDLKINNLCYRIYFWHQNKEVMDDIEKRLVEKDFVYPIYLGLTEFIANVSNYHVFNKGEIREKTSKDYVKISSVCNLDNVEEFGLSFKTENTNLQYVKEIMPLDFTKERESMISAYFLYEKNQGFQNIKLKSPYIELEYKGNIENITFMEA</sequence>
<dbReference type="InterPro" id="IPR013422">
    <property type="entry name" value="CRISPR-assoc_prot_Cas5_N"/>
</dbReference>
<evidence type="ECO:0000313" key="3">
    <source>
        <dbReference type="Proteomes" id="UP001166402"/>
    </source>
</evidence>
<dbReference type="EMBL" id="JAGGLT010000040">
    <property type="protein sequence ID" value="MBP2073268.1"/>
    <property type="molecule type" value="Genomic_DNA"/>
</dbReference>